<accession>A0ABQ7M3W2</accession>
<dbReference type="EMBL" id="JADBGQ010000006">
    <property type="protein sequence ID" value="KAG5393020.1"/>
    <property type="molecule type" value="Genomic_DNA"/>
</dbReference>
<comment type="caution">
    <text evidence="1">The sequence shown here is derived from an EMBL/GenBank/DDBJ whole genome shotgun (WGS) entry which is preliminary data.</text>
</comment>
<evidence type="ECO:0000313" key="1">
    <source>
        <dbReference type="EMBL" id="KAG5393020.1"/>
    </source>
</evidence>
<dbReference type="Proteomes" id="UP000823674">
    <property type="component" value="Chromosome A06"/>
</dbReference>
<name>A0ABQ7M3W2_BRACM</name>
<evidence type="ECO:0000313" key="2">
    <source>
        <dbReference type="Proteomes" id="UP000823674"/>
    </source>
</evidence>
<organism evidence="1 2">
    <name type="scientific">Brassica rapa subsp. trilocularis</name>
    <dbReference type="NCBI Taxonomy" id="1813537"/>
    <lineage>
        <taxon>Eukaryota</taxon>
        <taxon>Viridiplantae</taxon>
        <taxon>Streptophyta</taxon>
        <taxon>Embryophyta</taxon>
        <taxon>Tracheophyta</taxon>
        <taxon>Spermatophyta</taxon>
        <taxon>Magnoliopsida</taxon>
        <taxon>eudicotyledons</taxon>
        <taxon>Gunneridae</taxon>
        <taxon>Pentapetalae</taxon>
        <taxon>rosids</taxon>
        <taxon>malvids</taxon>
        <taxon>Brassicales</taxon>
        <taxon>Brassicaceae</taxon>
        <taxon>Brassiceae</taxon>
        <taxon>Brassica</taxon>
    </lineage>
</organism>
<sequence>MVEVAPSTDLRRGLSEVERSRVGFGFMKSFVFPLSDISGRRRRGVEVLSLVTARFVGVSSCRSCVLCLFGDGNGCLGFFRVGEILVPTRRCKEFSGLCLDMEARLKADVIVVKVSCLMPRACASGYTSMVVYGLEKISRCTTSIFELPLSASCLVLFESLATTSLEELSLLFFIVVQSSGSGVDLLALKELVLWRCVALRSFRLWWLLQGIGMYLNSPIWSSRASLTKKVMSLEIIGNCYSRIVKGTPDIQRNKENLTFLRVTLMVENGFRYQRISKDNLAEHARFSGWTKLGL</sequence>
<proteinExistence type="predicted"/>
<reference evidence="1 2" key="1">
    <citation type="submission" date="2021-03" db="EMBL/GenBank/DDBJ databases">
        <authorList>
            <person name="King G.J."/>
            <person name="Bancroft I."/>
            <person name="Baten A."/>
            <person name="Bloomfield J."/>
            <person name="Borpatragohain P."/>
            <person name="He Z."/>
            <person name="Irish N."/>
            <person name="Irwin J."/>
            <person name="Liu K."/>
            <person name="Mauleon R.P."/>
            <person name="Moore J."/>
            <person name="Morris R."/>
            <person name="Ostergaard L."/>
            <person name="Wang B."/>
            <person name="Wells R."/>
        </authorList>
    </citation>
    <scope>NUCLEOTIDE SEQUENCE [LARGE SCALE GENOMIC DNA]</scope>
    <source>
        <strain evidence="1">R-o-18</strain>
        <tissue evidence="1">Leaf</tissue>
    </source>
</reference>
<gene>
    <name evidence="1" type="primary">A06p021260.1_BraROA</name>
    <name evidence="1" type="ORF">IGI04_022983</name>
</gene>
<protein>
    <submittedName>
        <fullName evidence="1">Uncharacterized protein</fullName>
    </submittedName>
</protein>
<keyword evidence="2" id="KW-1185">Reference proteome</keyword>